<reference evidence="8 9" key="1">
    <citation type="journal article" date="2015" name="Genome Biol. Evol.">
        <title>The genome of winter moth (Operophtera brumata) provides a genomic perspective on sexual dimorphism and phenology.</title>
        <authorList>
            <person name="Derks M.F."/>
            <person name="Smit S."/>
            <person name="Salis L."/>
            <person name="Schijlen E."/>
            <person name="Bossers A."/>
            <person name="Mateman C."/>
            <person name="Pijl A.S."/>
            <person name="de Ridder D."/>
            <person name="Groenen M.A."/>
            <person name="Visser M.E."/>
            <person name="Megens H.J."/>
        </authorList>
    </citation>
    <scope>NUCLEOTIDE SEQUENCE [LARGE SCALE GENOMIC DNA]</scope>
    <source>
        <strain evidence="8">WM2013NL</strain>
        <tissue evidence="8">Head and thorax</tissue>
    </source>
</reference>
<evidence type="ECO:0000256" key="5">
    <source>
        <dbReference type="ARBA" id="ARBA00023002"/>
    </source>
</evidence>
<dbReference type="SUPFAM" id="SSF51905">
    <property type="entry name" value="FAD/NAD(P)-binding domain"/>
    <property type="match status" value="2"/>
</dbReference>
<protein>
    <submittedName>
        <fullName evidence="8">Putative alcohol dehydrogenase</fullName>
    </submittedName>
</protein>
<comment type="caution">
    <text evidence="8">The sequence shown here is derived from an EMBL/GenBank/DDBJ whole genome shotgun (WGS) entry which is preliminary data.</text>
</comment>
<dbReference type="InterPro" id="IPR027424">
    <property type="entry name" value="Glucose_Oxidase_domain_2"/>
</dbReference>
<keyword evidence="6" id="KW-0732">Signal</keyword>
<dbReference type="Gene3D" id="4.10.450.10">
    <property type="entry name" value="Glucose Oxidase, domain 2"/>
    <property type="match status" value="1"/>
</dbReference>
<evidence type="ECO:0000259" key="7">
    <source>
        <dbReference type="PROSITE" id="PS00624"/>
    </source>
</evidence>
<dbReference type="AlphaFoldDB" id="A0A0L7LJQ0"/>
<dbReference type="SUPFAM" id="SSF54373">
    <property type="entry name" value="FAD-linked reductases, C-terminal domain"/>
    <property type="match status" value="2"/>
</dbReference>
<feature type="non-terminal residue" evidence="8">
    <location>
        <position position="1"/>
    </location>
</feature>
<gene>
    <name evidence="8" type="ORF">OBRU01_07362</name>
</gene>
<comment type="similarity">
    <text evidence="2">Belongs to the GMC oxidoreductase family.</text>
</comment>
<evidence type="ECO:0000313" key="9">
    <source>
        <dbReference type="Proteomes" id="UP000037510"/>
    </source>
</evidence>
<dbReference type="Gene3D" id="3.50.50.60">
    <property type="entry name" value="FAD/NAD(P)-binding domain"/>
    <property type="match status" value="2"/>
</dbReference>
<keyword evidence="4" id="KW-0274">FAD</keyword>
<evidence type="ECO:0000256" key="1">
    <source>
        <dbReference type="ARBA" id="ARBA00001974"/>
    </source>
</evidence>
<dbReference type="Pfam" id="PF05199">
    <property type="entry name" value="GMC_oxred_C"/>
    <property type="match status" value="2"/>
</dbReference>
<evidence type="ECO:0000256" key="2">
    <source>
        <dbReference type="ARBA" id="ARBA00010790"/>
    </source>
</evidence>
<feature type="domain" description="Glucose-methanol-choline oxidoreductase N-terminal" evidence="7">
    <location>
        <begin position="260"/>
        <end position="274"/>
    </location>
</feature>
<dbReference type="Proteomes" id="UP000037510">
    <property type="component" value="Unassembled WGS sequence"/>
</dbReference>
<dbReference type="GO" id="GO:0016614">
    <property type="term" value="F:oxidoreductase activity, acting on CH-OH group of donors"/>
    <property type="evidence" value="ECO:0007669"/>
    <property type="project" value="InterPro"/>
</dbReference>
<evidence type="ECO:0000256" key="6">
    <source>
        <dbReference type="SAM" id="SignalP"/>
    </source>
</evidence>
<keyword evidence="5" id="KW-0560">Oxidoreductase</keyword>
<evidence type="ECO:0000256" key="4">
    <source>
        <dbReference type="ARBA" id="ARBA00022827"/>
    </source>
</evidence>
<keyword evidence="9" id="KW-1185">Reference proteome</keyword>
<feature type="chain" id="PRO_5005573373" evidence="6">
    <location>
        <begin position="22"/>
        <end position="996"/>
    </location>
</feature>
<dbReference type="EMBL" id="JTDY01000873">
    <property type="protein sequence ID" value="KOB75594.1"/>
    <property type="molecule type" value="Genomic_DNA"/>
</dbReference>
<dbReference type="PANTHER" id="PTHR11552">
    <property type="entry name" value="GLUCOSE-METHANOL-CHOLINE GMC OXIDOREDUCTASE"/>
    <property type="match status" value="1"/>
</dbReference>
<dbReference type="Pfam" id="PF00732">
    <property type="entry name" value="GMC_oxred_N"/>
    <property type="match status" value="2"/>
</dbReference>
<feature type="signal peptide" evidence="6">
    <location>
        <begin position="1"/>
        <end position="21"/>
    </location>
</feature>
<feature type="domain" description="Glucose-methanol-choline oxidoreductase N-terminal" evidence="7">
    <location>
        <begin position="695"/>
        <end position="709"/>
    </location>
</feature>
<comment type="cofactor">
    <cofactor evidence="1">
        <name>FAD</name>
        <dbReference type="ChEBI" id="CHEBI:57692"/>
    </cofactor>
</comment>
<dbReference type="Gene3D" id="3.30.560.10">
    <property type="entry name" value="Glucose Oxidase, domain 3"/>
    <property type="match status" value="2"/>
</dbReference>
<dbReference type="PANTHER" id="PTHR11552:SF154">
    <property type="entry name" value="FI04917P"/>
    <property type="match status" value="1"/>
</dbReference>
<dbReference type="InterPro" id="IPR000172">
    <property type="entry name" value="GMC_OxRdtase_N"/>
</dbReference>
<dbReference type="InterPro" id="IPR036188">
    <property type="entry name" value="FAD/NAD-bd_sf"/>
</dbReference>
<dbReference type="InterPro" id="IPR012132">
    <property type="entry name" value="GMC_OxRdtase"/>
</dbReference>
<proteinExistence type="inferred from homology"/>
<evidence type="ECO:0000256" key="3">
    <source>
        <dbReference type="ARBA" id="ARBA00022630"/>
    </source>
</evidence>
<dbReference type="GO" id="GO:0050660">
    <property type="term" value="F:flavin adenine dinucleotide binding"/>
    <property type="evidence" value="ECO:0007669"/>
    <property type="project" value="InterPro"/>
</dbReference>
<sequence>TQLTLVLIFVAVDVRVLLLEAGPEEPEITSVPALAPALARSSIDWMYRTQPEELTCRAQRDQSCAWISGKVMGGSSAINYLVYMRGNRRDYDDWADLGNHGWSYRELSTQKHAYKIDDKNVLPYFKKSENNQDMEAKDTKYHGTGGPLNVERYDYKDKNVGMLVNAFHETGLPFVDFNGEKQIGTMTVQNTAKDGKRVSTNVAFVRSVRYKRKNIVIVTSAQVTRVLIHKKKHIAYGVKYFRKGVWHEVHAKKEVILSAGALGSPKILMLSGVGPKNDLEALKIRVVKNLNVGRNLQDHATTDAMLMKLTNKTSTMIQANQILNNVKKYSNPNQKYGQLAATGPLQLTAFIRTEYADDDKTVPDVQFHFDGRNYKEFYTDPTTYLATNKLPFSYYDSINVRPILLLPKSRGYVTLNTSDPIFGLPMIYPRFFTVKKDLDTLVAALKFAVKLEDTEIFRNNGVEFIREPVKACANHKWGTDNYFSCLFTRYTTTIFHPSGTCKMGPAKDKDAVVDPRLKVYGIRHLRVADASVMPNIVRGNTNAPVIMIGEKVSDMVLPYFKKAENNQDIESRNKHYHSVGGPLNVERYPYIDVNTLMLVQGFKEKGLPVTDLNGKNQLGTDIAQSTSINGRRFSINSAYIRPVRYIRPNLKIITGAYATKILIDHITKTVFGVQYLKDGIYCTVEAKKEVIVSAGTGNSPKLLMLSGIGPKYHLESLNIPVLSELNVGHNYQDHVTTDALLLGLSNKTSTRVEGEQMIDEIYNYHSQAEKKSGPLSASGTLSGTAFIKTKYAEVDAPDIQFHFDARNVQQFYSDPTTAIATSVLPLAFYDGLAARPLLLTPKSRGFILLNNTDPVFGQPLIYPRFFTEKEDLAVLIEGLRYVISLEETDAFRLSGASYIKVPVQACAGYIWGSDDYFTCLLMQYTSTIYHPIGTCKMGPKWDREAVVDPRLRVYGVNKLRVIDASIMPLIVRGNTNAPTVMIAEKASDMIKEEWLN</sequence>
<dbReference type="PROSITE" id="PS00624">
    <property type="entry name" value="GMC_OXRED_2"/>
    <property type="match status" value="2"/>
</dbReference>
<name>A0A0L7LJQ0_OPEBR</name>
<dbReference type="STRING" id="104452.A0A0L7LJQ0"/>
<dbReference type="InterPro" id="IPR007867">
    <property type="entry name" value="GMC_OxRtase_C"/>
</dbReference>
<organism evidence="8 9">
    <name type="scientific">Operophtera brumata</name>
    <name type="common">Winter moth</name>
    <name type="synonym">Phalaena brumata</name>
    <dbReference type="NCBI Taxonomy" id="104452"/>
    <lineage>
        <taxon>Eukaryota</taxon>
        <taxon>Metazoa</taxon>
        <taxon>Ecdysozoa</taxon>
        <taxon>Arthropoda</taxon>
        <taxon>Hexapoda</taxon>
        <taxon>Insecta</taxon>
        <taxon>Pterygota</taxon>
        <taxon>Neoptera</taxon>
        <taxon>Endopterygota</taxon>
        <taxon>Lepidoptera</taxon>
        <taxon>Glossata</taxon>
        <taxon>Ditrysia</taxon>
        <taxon>Geometroidea</taxon>
        <taxon>Geometridae</taxon>
        <taxon>Larentiinae</taxon>
        <taxon>Operophtera</taxon>
    </lineage>
</organism>
<evidence type="ECO:0000313" key="8">
    <source>
        <dbReference type="EMBL" id="KOB75594.1"/>
    </source>
</evidence>
<accession>A0A0L7LJQ0</accession>
<keyword evidence="3" id="KW-0285">Flavoprotein</keyword>